<reference evidence="1" key="2">
    <citation type="journal article" date="1999" name="Gene">
        <title>Are horizontal transfers involved in the evolution of the Streptococcus thermophilus exopolysaccharide synthesis loci?</title>
        <authorList>
            <person name="Bourgoin F."/>
            <person name="Pluvinet A."/>
            <person name="Gintz B."/>
            <person name="Decaris B."/>
            <person name="Guedon G."/>
        </authorList>
    </citation>
    <scope>NUCLEOTIDE SEQUENCE</scope>
    <source>
        <strain evidence="1">CNRZ368</strain>
    </source>
</reference>
<dbReference type="RefSeq" id="WP_042798998.1">
    <property type="nucleotide sequence ID" value="NZ_CP065787.1"/>
</dbReference>
<evidence type="ECO:0000313" key="1">
    <source>
        <dbReference type="EMBL" id="CAB52232.1"/>
    </source>
</evidence>
<accession>Q9RCJ5</accession>
<dbReference type="EMBL" id="Z98171">
    <property type="protein sequence ID" value="CAB52232.1"/>
    <property type="molecule type" value="Genomic_DNA"/>
</dbReference>
<protein>
    <submittedName>
        <fullName evidence="1">Uncharacterized protein</fullName>
    </submittedName>
</protein>
<sequence>MPLKKNVCMIAPTISKVRNWEYDGTGLYCPNITEHSGKMTSLNFDYVNQEIDSSVEFTAIFDEDEKFDANRKILNEFEIRDKKILFRSYLKLLIYKAFGLKIFQIYKKKKHKFDLRSKL</sequence>
<dbReference type="AlphaFoldDB" id="Q9RCJ5"/>
<organism evidence="1">
    <name type="scientific">Streptococcus thermophilus</name>
    <dbReference type="NCBI Taxonomy" id="1308"/>
    <lineage>
        <taxon>Bacteria</taxon>
        <taxon>Bacillati</taxon>
        <taxon>Bacillota</taxon>
        <taxon>Bacilli</taxon>
        <taxon>Lactobacillales</taxon>
        <taxon>Streptococcaceae</taxon>
        <taxon>Streptococcus</taxon>
    </lineage>
</organism>
<proteinExistence type="predicted"/>
<reference evidence="1" key="1">
    <citation type="journal article" date="1998" name="Plasmid">
        <title>Characterization of a novel insertion sequence, IS1194, in Streptococcus thermophilus.</title>
        <authorList>
            <person name="Bourgoin F."/>
            <person name="Guedon G."/>
            <person name="Gintz B."/>
            <person name="Decaris B."/>
        </authorList>
    </citation>
    <scope>NUCLEOTIDE SEQUENCE</scope>
    <source>
        <strain evidence="1">CNRZ368</strain>
    </source>
</reference>
<reference evidence="1" key="3">
    <citation type="submission" date="1999-08" db="EMBL/GenBank/DDBJ databases">
        <title>High polymorphism of IS1193 elements in Streptococcus thermophilus CNRZ368.</title>
        <authorList>
            <person name="Schmitt C."/>
            <person name="Guedon G."/>
            <person name="Paquier S."/>
            <person name="Pebay M."/>
            <person name="Panis C."/>
            <person name="Decaris B."/>
        </authorList>
    </citation>
    <scope>NUCLEOTIDE SEQUENCE</scope>
    <source>
        <strain evidence="1">CNRZ368</strain>
    </source>
</reference>
<name>Q9RCJ5_STRTR</name>